<dbReference type="GO" id="GO:0005886">
    <property type="term" value="C:plasma membrane"/>
    <property type="evidence" value="ECO:0007669"/>
    <property type="project" value="UniProtKB-SubCell"/>
</dbReference>
<keyword evidence="5" id="KW-0653">Protein transport</keyword>
<dbReference type="InterPro" id="IPR028055">
    <property type="entry name" value="YidC/Oxa/ALB_C"/>
</dbReference>
<proteinExistence type="inferred from homology"/>
<dbReference type="CDD" id="cd20070">
    <property type="entry name" value="5TM_YidC_Alb3"/>
    <property type="match status" value="1"/>
</dbReference>
<dbReference type="NCBIfam" id="TIGR03592">
    <property type="entry name" value="yidC_oxa1_cterm"/>
    <property type="match status" value="1"/>
</dbReference>
<evidence type="ECO:0000256" key="1">
    <source>
        <dbReference type="ARBA" id="ARBA00004651"/>
    </source>
</evidence>
<keyword evidence="8" id="KW-0143">Chaperone</keyword>
<accession>A0A1F6ERA4</accession>
<dbReference type="PANTHER" id="PTHR12428:SF65">
    <property type="entry name" value="CYTOCHROME C OXIDASE ASSEMBLY PROTEIN COX18, MITOCHONDRIAL"/>
    <property type="match status" value="1"/>
</dbReference>
<dbReference type="STRING" id="1798507.A3A34_01605"/>
<keyword evidence="6 10" id="KW-1133">Transmembrane helix</keyword>
<feature type="domain" description="Membrane insertase YidC/Oxa/ALB C-terminal" evidence="11">
    <location>
        <begin position="30"/>
        <end position="236"/>
    </location>
</feature>
<sequence>MFSTIFHAAVYDPLYNGLVFLVDVVPGHDMGLAVVALTIIVRIIFYPLSRQAVLTQEAMKRIAPEVEALKEKYKEKKEEQAREIFALYKKYNIRPFSSVLLMLVQLPILLGLYWVFAWGGFPEVDASLLYSFVPSPVGVVDMNFLGFIPMDGHSVILAILAGVTQIIYTRLSMGPRKKHTKPMGDSFSSDMARSFDIQMRYVFPILIAVISYTVVAAAPLYWVTSNSFLIMQEYITGKRFTAAEKKEDNL</sequence>
<feature type="transmembrane region" description="Helical" evidence="10">
    <location>
        <begin position="152"/>
        <end position="171"/>
    </location>
</feature>
<dbReference type="GO" id="GO:0032977">
    <property type="term" value="F:membrane insertase activity"/>
    <property type="evidence" value="ECO:0007669"/>
    <property type="project" value="InterPro"/>
</dbReference>
<keyword evidence="2" id="KW-0813">Transport</keyword>
<dbReference type="GO" id="GO:0051205">
    <property type="term" value="P:protein insertion into membrane"/>
    <property type="evidence" value="ECO:0007669"/>
    <property type="project" value="TreeGrafter"/>
</dbReference>
<dbReference type="EMBL" id="MFLU01000002">
    <property type="protein sequence ID" value="OGG76166.1"/>
    <property type="molecule type" value="Genomic_DNA"/>
</dbReference>
<evidence type="ECO:0000256" key="2">
    <source>
        <dbReference type="ARBA" id="ARBA00022448"/>
    </source>
</evidence>
<evidence type="ECO:0000256" key="9">
    <source>
        <dbReference type="RuleBase" id="RU003945"/>
    </source>
</evidence>
<reference evidence="12 13" key="1">
    <citation type="journal article" date="2016" name="Nat. Commun.">
        <title>Thousands of microbial genomes shed light on interconnected biogeochemical processes in an aquifer system.</title>
        <authorList>
            <person name="Anantharaman K."/>
            <person name="Brown C.T."/>
            <person name="Hug L.A."/>
            <person name="Sharon I."/>
            <person name="Castelle C.J."/>
            <person name="Probst A.J."/>
            <person name="Thomas B.C."/>
            <person name="Singh A."/>
            <person name="Wilkins M.J."/>
            <person name="Karaoz U."/>
            <person name="Brodie E.L."/>
            <person name="Williams K.H."/>
            <person name="Hubbard S.S."/>
            <person name="Banfield J.F."/>
        </authorList>
    </citation>
    <scope>NUCLEOTIDE SEQUENCE [LARGE SCALE GENOMIC DNA]</scope>
</reference>
<evidence type="ECO:0000256" key="4">
    <source>
        <dbReference type="ARBA" id="ARBA00022692"/>
    </source>
</evidence>
<evidence type="ECO:0000256" key="10">
    <source>
        <dbReference type="SAM" id="Phobius"/>
    </source>
</evidence>
<evidence type="ECO:0000256" key="5">
    <source>
        <dbReference type="ARBA" id="ARBA00022927"/>
    </source>
</evidence>
<dbReference type="AlphaFoldDB" id="A0A1F6ERA4"/>
<evidence type="ECO:0000259" key="11">
    <source>
        <dbReference type="Pfam" id="PF02096"/>
    </source>
</evidence>
<gene>
    <name evidence="12" type="ORF">A3A34_01605</name>
</gene>
<feature type="transmembrane region" description="Helical" evidence="10">
    <location>
        <begin position="201"/>
        <end position="222"/>
    </location>
</feature>
<evidence type="ECO:0000256" key="3">
    <source>
        <dbReference type="ARBA" id="ARBA00022475"/>
    </source>
</evidence>
<keyword evidence="3" id="KW-1003">Cell membrane</keyword>
<comment type="caution">
    <text evidence="12">The sequence shown here is derived from an EMBL/GenBank/DDBJ whole genome shotgun (WGS) entry which is preliminary data.</text>
</comment>
<dbReference type="PANTHER" id="PTHR12428">
    <property type="entry name" value="OXA1"/>
    <property type="match status" value="1"/>
</dbReference>
<evidence type="ECO:0000313" key="12">
    <source>
        <dbReference type="EMBL" id="OGG76166.1"/>
    </source>
</evidence>
<comment type="subcellular location">
    <subcellularLocation>
        <location evidence="1">Cell membrane</location>
        <topology evidence="1">Multi-pass membrane protein</topology>
    </subcellularLocation>
    <subcellularLocation>
        <location evidence="9">Membrane</location>
        <topology evidence="9">Multi-pass membrane protein</topology>
    </subcellularLocation>
</comment>
<dbReference type="InterPro" id="IPR047196">
    <property type="entry name" value="YidC_ALB_C"/>
</dbReference>
<feature type="transmembrane region" description="Helical" evidence="10">
    <location>
        <begin position="30"/>
        <end position="49"/>
    </location>
</feature>
<dbReference type="GO" id="GO:0015031">
    <property type="term" value="P:protein transport"/>
    <property type="evidence" value="ECO:0007669"/>
    <property type="project" value="UniProtKB-KW"/>
</dbReference>
<organism evidence="12 13">
    <name type="scientific">Candidatus Kaiserbacteria bacterium RIFCSPLOWO2_01_FULL_50_24</name>
    <dbReference type="NCBI Taxonomy" id="1798507"/>
    <lineage>
        <taxon>Bacteria</taxon>
        <taxon>Candidatus Kaiseribacteriota</taxon>
    </lineage>
</organism>
<feature type="transmembrane region" description="Helical" evidence="10">
    <location>
        <begin position="99"/>
        <end position="121"/>
    </location>
</feature>
<evidence type="ECO:0000256" key="8">
    <source>
        <dbReference type="ARBA" id="ARBA00023186"/>
    </source>
</evidence>
<comment type="similarity">
    <text evidence="9">Belongs to the OXA1/ALB3/YidC family.</text>
</comment>
<dbReference type="Proteomes" id="UP000178587">
    <property type="component" value="Unassembled WGS sequence"/>
</dbReference>
<name>A0A1F6ERA4_9BACT</name>
<dbReference type="InterPro" id="IPR001708">
    <property type="entry name" value="YidC/ALB3/OXA1/COX18"/>
</dbReference>
<protein>
    <recommendedName>
        <fullName evidence="11">Membrane insertase YidC/Oxa/ALB C-terminal domain-containing protein</fullName>
    </recommendedName>
</protein>
<evidence type="ECO:0000256" key="7">
    <source>
        <dbReference type="ARBA" id="ARBA00023136"/>
    </source>
</evidence>
<keyword evidence="7 10" id="KW-0472">Membrane</keyword>
<evidence type="ECO:0000256" key="6">
    <source>
        <dbReference type="ARBA" id="ARBA00022989"/>
    </source>
</evidence>
<keyword evidence="4 9" id="KW-0812">Transmembrane</keyword>
<dbReference type="Pfam" id="PF02096">
    <property type="entry name" value="60KD_IMP"/>
    <property type="match status" value="1"/>
</dbReference>
<evidence type="ECO:0000313" key="13">
    <source>
        <dbReference type="Proteomes" id="UP000178587"/>
    </source>
</evidence>